<evidence type="ECO:0000313" key="7">
    <source>
        <dbReference type="EMBL" id="CAH3031330.1"/>
    </source>
</evidence>
<feature type="domain" description="THAP-type" evidence="6">
    <location>
        <begin position="1"/>
        <end position="93"/>
    </location>
</feature>
<evidence type="ECO:0000313" key="8">
    <source>
        <dbReference type="Proteomes" id="UP001159428"/>
    </source>
</evidence>
<feature type="non-terminal residue" evidence="7">
    <location>
        <position position="119"/>
    </location>
</feature>
<dbReference type="SMART" id="SM00980">
    <property type="entry name" value="THAP"/>
    <property type="match status" value="1"/>
</dbReference>
<keyword evidence="1" id="KW-0479">Metal-binding</keyword>
<evidence type="ECO:0000256" key="5">
    <source>
        <dbReference type="PROSITE-ProRule" id="PRU00309"/>
    </source>
</evidence>
<dbReference type="GO" id="GO:0008270">
    <property type="term" value="F:zinc ion binding"/>
    <property type="evidence" value="ECO:0007669"/>
    <property type="project" value="UniProtKB-KW"/>
</dbReference>
<dbReference type="SUPFAM" id="SSF57716">
    <property type="entry name" value="Glucocorticoid receptor-like (DNA-binding domain)"/>
    <property type="match status" value="1"/>
</dbReference>
<comment type="caution">
    <text evidence="7">The sequence shown here is derived from an EMBL/GenBank/DDBJ whole genome shotgun (WGS) entry which is preliminary data.</text>
</comment>
<evidence type="ECO:0000256" key="2">
    <source>
        <dbReference type="ARBA" id="ARBA00022771"/>
    </source>
</evidence>
<dbReference type="PROSITE" id="PS50950">
    <property type="entry name" value="ZF_THAP"/>
    <property type="match status" value="1"/>
</dbReference>
<organism evidence="7 8">
    <name type="scientific">Pocillopora meandrina</name>
    <dbReference type="NCBI Taxonomy" id="46732"/>
    <lineage>
        <taxon>Eukaryota</taxon>
        <taxon>Metazoa</taxon>
        <taxon>Cnidaria</taxon>
        <taxon>Anthozoa</taxon>
        <taxon>Hexacorallia</taxon>
        <taxon>Scleractinia</taxon>
        <taxon>Astrocoeniina</taxon>
        <taxon>Pocilloporidae</taxon>
        <taxon>Pocillopora</taxon>
    </lineage>
</organism>
<keyword evidence="2 5" id="KW-0863">Zinc-finger</keyword>
<gene>
    <name evidence="7" type="ORF">PMEA_00000014</name>
</gene>
<name>A0AAU9VMH0_9CNID</name>
<sequence>MPYMCVVKGCNHNSKSHKGICGFYRIPRVKENENEETKKLQEDRRRQWIQNIYRRDLEKINLNNTRVCGHHFVSGSPSALYDCTNPDWAPTQNMGHDNIVPENVGNAMSKYKRANKKQA</sequence>
<protein>
    <recommendedName>
        <fullName evidence="6">THAP-type domain-containing protein</fullName>
    </recommendedName>
</protein>
<dbReference type="EMBL" id="CALNXJ010000001">
    <property type="protein sequence ID" value="CAH3031330.1"/>
    <property type="molecule type" value="Genomic_DNA"/>
</dbReference>
<dbReference type="Pfam" id="PF05485">
    <property type="entry name" value="THAP"/>
    <property type="match status" value="1"/>
</dbReference>
<evidence type="ECO:0000259" key="6">
    <source>
        <dbReference type="PROSITE" id="PS50950"/>
    </source>
</evidence>
<evidence type="ECO:0000256" key="3">
    <source>
        <dbReference type="ARBA" id="ARBA00022833"/>
    </source>
</evidence>
<accession>A0AAU9VMH0</accession>
<dbReference type="AlphaFoldDB" id="A0AAU9VMH0"/>
<keyword evidence="4 5" id="KW-0238">DNA-binding</keyword>
<evidence type="ECO:0000256" key="1">
    <source>
        <dbReference type="ARBA" id="ARBA00022723"/>
    </source>
</evidence>
<dbReference type="GO" id="GO:0003677">
    <property type="term" value="F:DNA binding"/>
    <property type="evidence" value="ECO:0007669"/>
    <property type="project" value="UniProtKB-UniRule"/>
</dbReference>
<dbReference type="InterPro" id="IPR006612">
    <property type="entry name" value="THAP_Znf"/>
</dbReference>
<proteinExistence type="predicted"/>
<keyword evidence="8" id="KW-1185">Reference proteome</keyword>
<dbReference type="Proteomes" id="UP001159428">
    <property type="component" value="Unassembled WGS sequence"/>
</dbReference>
<reference evidence="7 8" key="1">
    <citation type="submission" date="2022-05" db="EMBL/GenBank/DDBJ databases">
        <authorList>
            <consortium name="Genoscope - CEA"/>
            <person name="William W."/>
        </authorList>
    </citation>
    <scope>NUCLEOTIDE SEQUENCE [LARGE SCALE GENOMIC DNA]</scope>
</reference>
<evidence type="ECO:0000256" key="4">
    <source>
        <dbReference type="ARBA" id="ARBA00023125"/>
    </source>
</evidence>
<keyword evidence="3" id="KW-0862">Zinc</keyword>